<dbReference type="InterPro" id="IPR050903">
    <property type="entry name" value="Bact_Chemotaxis_MeTrfase"/>
</dbReference>
<dbReference type="InterPro" id="IPR029063">
    <property type="entry name" value="SAM-dependent_MTases_sf"/>
</dbReference>
<dbReference type="Gene3D" id="3.40.50.150">
    <property type="entry name" value="Vaccinia Virus protein VP39"/>
    <property type="match status" value="1"/>
</dbReference>
<dbReference type="Gene3D" id="1.10.155.10">
    <property type="entry name" value="Chemotaxis receptor methyltransferase CheR, N-terminal domain"/>
    <property type="match status" value="1"/>
</dbReference>
<keyword evidence="7" id="KW-0418">Kinase</keyword>
<gene>
    <name evidence="7" type="ORF">AVDCRST_MAG94-23</name>
</gene>
<keyword evidence="3 7" id="KW-0489">Methyltransferase</keyword>
<evidence type="ECO:0000256" key="2">
    <source>
        <dbReference type="ARBA" id="ARBA00012534"/>
    </source>
</evidence>
<proteinExistence type="predicted"/>
<dbReference type="AlphaFoldDB" id="A0A6J4K4S8"/>
<accession>A0A6J4K4S8</accession>
<dbReference type="PANTHER" id="PTHR24422:SF10">
    <property type="entry name" value="CHEMOTAXIS PROTEIN METHYLTRANSFERASE 2"/>
    <property type="match status" value="1"/>
</dbReference>
<evidence type="ECO:0000259" key="6">
    <source>
        <dbReference type="PROSITE" id="PS50123"/>
    </source>
</evidence>
<evidence type="ECO:0000256" key="1">
    <source>
        <dbReference type="ARBA" id="ARBA00001541"/>
    </source>
</evidence>
<evidence type="ECO:0000256" key="3">
    <source>
        <dbReference type="ARBA" id="ARBA00022603"/>
    </source>
</evidence>
<name>A0A6J4K4S8_9CYAN</name>
<protein>
    <recommendedName>
        <fullName evidence="2">protein-glutamate O-methyltransferase</fullName>
        <ecNumber evidence="2">2.1.1.80</ecNumber>
    </recommendedName>
</protein>
<dbReference type="GO" id="GO:0016301">
    <property type="term" value="F:kinase activity"/>
    <property type="evidence" value="ECO:0007669"/>
    <property type="project" value="UniProtKB-KW"/>
</dbReference>
<organism evidence="7">
    <name type="scientific">uncultured Leptolyngbya sp</name>
    <dbReference type="NCBI Taxonomy" id="332963"/>
    <lineage>
        <taxon>Bacteria</taxon>
        <taxon>Bacillati</taxon>
        <taxon>Cyanobacteriota</taxon>
        <taxon>Cyanophyceae</taxon>
        <taxon>Leptolyngbyales</taxon>
        <taxon>Leptolyngbyaceae</taxon>
        <taxon>Leptolyngbya group</taxon>
        <taxon>Leptolyngbya</taxon>
        <taxon>environmental samples</taxon>
    </lineage>
</organism>
<dbReference type="SUPFAM" id="SSF47757">
    <property type="entry name" value="Chemotaxis receptor methyltransferase CheR, N-terminal domain"/>
    <property type="match status" value="1"/>
</dbReference>
<dbReference type="SMART" id="SM00138">
    <property type="entry name" value="MeTrc"/>
    <property type="match status" value="1"/>
</dbReference>
<dbReference type="Pfam" id="PF03705">
    <property type="entry name" value="CheR_N"/>
    <property type="match status" value="1"/>
</dbReference>
<feature type="domain" description="CheR-type methyltransferase" evidence="6">
    <location>
        <begin position="13"/>
        <end position="275"/>
    </location>
</feature>
<keyword evidence="5" id="KW-0949">S-adenosyl-L-methionine</keyword>
<keyword evidence="4 7" id="KW-0808">Transferase</keyword>
<dbReference type="PRINTS" id="PR00996">
    <property type="entry name" value="CHERMTFRASE"/>
</dbReference>
<dbReference type="InterPro" id="IPR022642">
    <property type="entry name" value="CheR_C"/>
</dbReference>
<dbReference type="GO" id="GO:0032259">
    <property type="term" value="P:methylation"/>
    <property type="evidence" value="ECO:0007669"/>
    <property type="project" value="UniProtKB-KW"/>
</dbReference>
<sequence length="317" mass="36178">MPLGNALLELTASSEQILFEEAQEFEAFLNYLWESYSFDFTGYKRPSLMRRVQQRMEVIAIASYSDYINYLKKSPEEATLLFESLPVNCTAFFRDQQVWDEIATEIIPQIIANKSSDELIKVWSAGCATGEEAYTLAILLIEALGIEQFKQRVKIYATDASQEAIYQARQGSYSRNQVVGIPPGLLAKYFEQIDQRYSFRQDLRRRIIFAQSNLLQDAPISKVDLLVCRNTLIYFNLEGQLRALVRLHFGLRDSGFLVLGRSESPTATTGSALFSPVNQQQRIFTRVPKACTPKLFLKAFHQQKYKLPTQGIYSVAS</sequence>
<dbReference type="GO" id="GO:0008983">
    <property type="term" value="F:protein-glutamate O-methyltransferase activity"/>
    <property type="evidence" value="ECO:0007669"/>
    <property type="project" value="UniProtKB-EC"/>
</dbReference>
<evidence type="ECO:0000313" key="7">
    <source>
        <dbReference type="EMBL" id="CAA9295675.1"/>
    </source>
</evidence>
<dbReference type="Pfam" id="PF01739">
    <property type="entry name" value="CheR"/>
    <property type="match status" value="1"/>
</dbReference>
<dbReference type="EC" id="2.1.1.80" evidence="2"/>
<dbReference type="EMBL" id="CADCTY010000005">
    <property type="protein sequence ID" value="CAA9295675.1"/>
    <property type="molecule type" value="Genomic_DNA"/>
</dbReference>
<dbReference type="InterPro" id="IPR022641">
    <property type="entry name" value="CheR_N"/>
</dbReference>
<reference evidence="7" key="1">
    <citation type="submission" date="2020-02" db="EMBL/GenBank/DDBJ databases">
        <authorList>
            <person name="Meier V. D."/>
        </authorList>
    </citation>
    <scope>NUCLEOTIDE SEQUENCE</scope>
    <source>
        <strain evidence="7">AVDCRST_MAG94</strain>
    </source>
</reference>
<comment type="catalytic activity">
    <reaction evidence="1">
        <text>L-glutamyl-[protein] + S-adenosyl-L-methionine = [protein]-L-glutamate 5-O-methyl ester + S-adenosyl-L-homocysteine</text>
        <dbReference type="Rhea" id="RHEA:24452"/>
        <dbReference type="Rhea" id="RHEA-COMP:10208"/>
        <dbReference type="Rhea" id="RHEA-COMP:10311"/>
        <dbReference type="ChEBI" id="CHEBI:29973"/>
        <dbReference type="ChEBI" id="CHEBI:57856"/>
        <dbReference type="ChEBI" id="CHEBI:59789"/>
        <dbReference type="ChEBI" id="CHEBI:82795"/>
        <dbReference type="EC" id="2.1.1.80"/>
    </reaction>
</comment>
<dbReference type="InterPro" id="IPR000780">
    <property type="entry name" value="CheR_MeTrfase"/>
</dbReference>
<evidence type="ECO:0000256" key="5">
    <source>
        <dbReference type="ARBA" id="ARBA00022691"/>
    </source>
</evidence>
<evidence type="ECO:0000256" key="4">
    <source>
        <dbReference type="ARBA" id="ARBA00022679"/>
    </source>
</evidence>
<dbReference type="SUPFAM" id="SSF53335">
    <property type="entry name" value="S-adenosyl-L-methionine-dependent methyltransferases"/>
    <property type="match status" value="1"/>
</dbReference>
<dbReference type="PROSITE" id="PS50123">
    <property type="entry name" value="CHER"/>
    <property type="match status" value="1"/>
</dbReference>
<dbReference type="InterPro" id="IPR036804">
    <property type="entry name" value="CheR_N_sf"/>
</dbReference>
<dbReference type="PANTHER" id="PTHR24422">
    <property type="entry name" value="CHEMOTAXIS PROTEIN METHYLTRANSFERASE"/>
    <property type="match status" value="1"/>
</dbReference>